<dbReference type="eggNOG" id="COG3630">
    <property type="taxonomic scope" value="Bacteria"/>
</dbReference>
<evidence type="ECO:0000256" key="11">
    <source>
        <dbReference type="ARBA" id="ARBA00023053"/>
    </source>
</evidence>
<comment type="similarity">
    <text evidence="4 16">Belongs to the OadG family.</text>
</comment>
<evidence type="ECO:0000256" key="13">
    <source>
        <dbReference type="ARBA" id="ARBA00023136"/>
    </source>
</evidence>
<keyword evidence="7 16" id="KW-1003">Cell membrane</keyword>
<dbReference type="GO" id="GO:0005886">
    <property type="term" value="C:plasma membrane"/>
    <property type="evidence" value="ECO:0007669"/>
    <property type="project" value="UniProtKB-SubCell"/>
</dbReference>
<comment type="cofactor">
    <cofactor evidence="1 16">
        <name>Na(+)</name>
        <dbReference type="ChEBI" id="CHEBI:29101"/>
    </cofactor>
</comment>
<dbReference type="KEGG" id="fbl:Fbal_0861"/>
<dbReference type="Proteomes" id="UP000006683">
    <property type="component" value="Chromosome"/>
</dbReference>
<evidence type="ECO:0000313" key="18">
    <source>
        <dbReference type="Proteomes" id="UP000006683"/>
    </source>
</evidence>
<evidence type="ECO:0000256" key="1">
    <source>
        <dbReference type="ARBA" id="ARBA00001959"/>
    </source>
</evidence>
<dbReference type="Pfam" id="PF04277">
    <property type="entry name" value="OAD_gamma"/>
    <property type="match status" value="1"/>
</dbReference>
<keyword evidence="12 16" id="KW-0406">Ion transport</keyword>
<dbReference type="HAMAP" id="MF_00404">
    <property type="entry name" value="OadG"/>
    <property type="match status" value="1"/>
</dbReference>
<evidence type="ECO:0000256" key="10">
    <source>
        <dbReference type="ARBA" id="ARBA00022989"/>
    </source>
</evidence>
<dbReference type="InterPro" id="IPR005899">
    <property type="entry name" value="Na_pump_deCOase"/>
</dbReference>
<dbReference type="HOGENOM" id="CLU_168750_1_0_6"/>
<dbReference type="EMBL" id="CP002209">
    <property type="protein sequence ID" value="ADN75070.1"/>
    <property type="molecule type" value="Genomic_DNA"/>
</dbReference>
<dbReference type="STRING" id="550540.Fbal_0861"/>
<dbReference type="GeneID" id="67181110"/>
<protein>
    <recommendedName>
        <fullName evidence="16">Probable oxaloacetate decarboxylase gamma chain</fullName>
        <ecNumber evidence="16">7.2.4.2</ecNumber>
    </recommendedName>
</protein>
<feature type="transmembrane region" description="Helical" evidence="16">
    <location>
        <begin position="12"/>
        <end position="33"/>
    </location>
</feature>
<evidence type="ECO:0000256" key="12">
    <source>
        <dbReference type="ARBA" id="ARBA00023065"/>
    </source>
</evidence>
<dbReference type="GO" id="GO:0008948">
    <property type="term" value="F:oxaloacetate decarboxylase activity"/>
    <property type="evidence" value="ECO:0007669"/>
    <property type="project" value="UniProtKB-UniRule"/>
</dbReference>
<evidence type="ECO:0000256" key="9">
    <source>
        <dbReference type="ARBA" id="ARBA00022967"/>
    </source>
</evidence>
<sequence>MESLAPLLSQAAQLMLMGMVLVFGFLGSLVVALKLLARAYAPEPVAPQLPVDSESVDPAVVAAISAAIHAHRRAQ</sequence>
<evidence type="ECO:0000256" key="14">
    <source>
        <dbReference type="ARBA" id="ARBA00023201"/>
    </source>
</evidence>
<keyword evidence="6 16" id="KW-0813">Transport</keyword>
<keyword evidence="18" id="KW-1185">Reference proteome</keyword>
<accession>E1ST14</accession>
<proteinExistence type="inferred from homology"/>
<evidence type="ECO:0000256" key="5">
    <source>
        <dbReference type="ARBA" id="ARBA00011869"/>
    </source>
</evidence>
<keyword evidence="8 16" id="KW-0812">Transmembrane</keyword>
<dbReference type="RefSeq" id="WP_013344376.1">
    <property type="nucleotide sequence ID" value="NC_014541.1"/>
</dbReference>
<evidence type="ECO:0000256" key="8">
    <source>
        <dbReference type="ARBA" id="ARBA00022692"/>
    </source>
</evidence>
<evidence type="ECO:0000256" key="4">
    <source>
        <dbReference type="ARBA" id="ARBA00005844"/>
    </source>
</evidence>
<evidence type="ECO:0000256" key="3">
    <source>
        <dbReference type="ARBA" id="ARBA00004162"/>
    </source>
</evidence>
<evidence type="ECO:0000313" key="17">
    <source>
        <dbReference type="EMBL" id="ADN75070.1"/>
    </source>
</evidence>
<dbReference type="AlphaFoldDB" id="E1ST14"/>
<organism evidence="17 18">
    <name type="scientific">Ferrimonas balearica (strain DSM 9799 / CCM 4581 / KCTC 23876 / PAT)</name>
    <dbReference type="NCBI Taxonomy" id="550540"/>
    <lineage>
        <taxon>Bacteria</taxon>
        <taxon>Pseudomonadati</taxon>
        <taxon>Pseudomonadota</taxon>
        <taxon>Gammaproteobacteria</taxon>
        <taxon>Alteromonadales</taxon>
        <taxon>Ferrimonadaceae</taxon>
        <taxon>Ferrimonas</taxon>
    </lineage>
</organism>
<evidence type="ECO:0000256" key="15">
    <source>
        <dbReference type="ARBA" id="ARBA00048176"/>
    </source>
</evidence>
<name>E1ST14_FERBD</name>
<dbReference type="GO" id="GO:0015451">
    <property type="term" value="F:decarboxylation-driven active transmembrane transporter activity"/>
    <property type="evidence" value="ECO:0007669"/>
    <property type="project" value="UniProtKB-EC"/>
</dbReference>
<comment type="function">
    <text evidence="2 16">Catalyzes the decarboxylation of oxaloacetate coupled to Na(+) translocation.</text>
</comment>
<reference evidence="17 18" key="1">
    <citation type="journal article" date="2010" name="Stand. Genomic Sci.">
        <title>Complete genome sequence of Ferrimonas balearica type strain (PAT).</title>
        <authorList>
            <person name="Nolan M."/>
            <person name="Sikorski J."/>
            <person name="Davenport K."/>
            <person name="Lucas S."/>
            <person name="Glavina Del Rio T."/>
            <person name="Tice H."/>
            <person name="Cheng J."/>
            <person name="Goodwin L."/>
            <person name="Pitluck S."/>
            <person name="Liolios K."/>
            <person name="Ivanova N."/>
            <person name="Mavromatis K."/>
            <person name="Ovchinnikova G."/>
            <person name="Pati A."/>
            <person name="Chen A."/>
            <person name="Palaniappan K."/>
            <person name="Land M."/>
            <person name="Hauser L."/>
            <person name="Chang Y."/>
            <person name="Jeffries C."/>
            <person name="Tapia R."/>
            <person name="Brettin T."/>
            <person name="Detter J."/>
            <person name="Han C."/>
            <person name="Yasawong M."/>
            <person name="Rohde M."/>
            <person name="Tindall B."/>
            <person name="Goker M."/>
            <person name="Woyke T."/>
            <person name="Bristow J."/>
            <person name="Eisen J."/>
            <person name="Markowitz V."/>
            <person name="Hugenholtz P."/>
            <person name="Kyrpides N."/>
            <person name="Klenk H."/>
            <person name="Lapidus A."/>
        </authorList>
    </citation>
    <scope>NUCLEOTIDE SEQUENCE [LARGE SCALE GENOMIC DNA]</scope>
    <source>
        <strain evidence="18">DSM 9799 / CCM 4581 / KCTC 23876 / PAT</strain>
    </source>
</reference>
<dbReference type="InterPro" id="IPR023424">
    <property type="entry name" value="OadG"/>
</dbReference>
<evidence type="ECO:0000256" key="6">
    <source>
        <dbReference type="ARBA" id="ARBA00022448"/>
    </source>
</evidence>
<evidence type="ECO:0000256" key="2">
    <source>
        <dbReference type="ARBA" id="ARBA00003002"/>
    </source>
</evidence>
<comment type="subunit">
    <text evidence="5 16">Heterotrimer of an alpha, a beta and a gamma subunit.</text>
</comment>
<comment type="catalytic activity">
    <reaction evidence="15 16">
        <text>oxaloacetate + 2 Na(+)(in) + H(+) = pyruvate + 2 Na(+)(out) + CO2</text>
        <dbReference type="Rhea" id="RHEA:57724"/>
        <dbReference type="ChEBI" id="CHEBI:15361"/>
        <dbReference type="ChEBI" id="CHEBI:15378"/>
        <dbReference type="ChEBI" id="CHEBI:16452"/>
        <dbReference type="ChEBI" id="CHEBI:16526"/>
        <dbReference type="ChEBI" id="CHEBI:29101"/>
        <dbReference type="EC" id="7.2.4.2"/>
    </reaction>
</comment>
<dbReference type="GO" id="GO:0036376">
    <property type="term" value="P:sodium ion export across plasma membrane"/>
    <property type="evidence" value="ECO:0007669"/>
    <property type="project" value="InterPro"/>
</dbReference>
<keyword evidence="9 16" id="KW-1278">Translocase</keyword>
<keyword evidence="10 16" id="KW-1133">Transmembrane helix</keyword>
<dbReference type="GO" id="GO:0015081">
    <property type="term" value="F:sodium ion transmembrane transporter activity"/>
    <property type="evidence" value="ECO:0007669"/>
    <property type="project" value="UniProtKB-UniRule"/>
</dbReference>
<dbReference type="EC" id="7.2.4.2" evidence="16"/>
<gene>
    <name evidence="16" type="primary">oadG</name>
    <name evidence="17" type="ordered locus">Fbal_0861</name>
</gene>
<keyword evidence="14 16" id="KW-0739">Sodium transport</keyword>
<evidence type="ECO:0000256" key="16">
    <source>
        <dbReference type="HAMAP-Rule" id="MF_00404"/>
    </source>
</evidence>
<keyword evidence="11 16" id="KW-0915">Sodium</keyword>
<comment type="subcellular location">
    <subcellularLocation>
        <location evidence="3 16">Cell membrane</location>
        <topology evidence="3 16">Single-pass membrane protein</topology>
    </subcellularLocation>
</comment>
<keyword evidence="13 16" id="KW-0472">Membrane</keyword>
<evidence type="ECO:0000256" key="7">
    <source>
        <dbReference type="ARBA" id="ARBA00022475"/>
    </source>
</evidence>